<evidence type="ECO:0000256" key="1">
    <source>
        <dbReference type="ARBA" id="ARBA00034120"/>
    </source>
</evidence>
<keyword evidence="3" id="KW-0548">Nucleotidyltransferase</keyword>
<protein>
    <submittedName>
        <fullName evidence="3">Retron-type reverse transcriptase</fullName>
    </submittedName>
</protein>
<reference evidence="3" key="1">
    <citation type="submission" date="2020-01" db="EMBL/GenBank/DDBJ databases">
        <authorList>
            <person name="Meier V. D."/>
            <person name="Meier V D."/>
        </authorList>
    </citation>
    <scope>NUCLEOTIDE SEQUENCE</scope>
    <source>
        <strain evidence="3">HLG_WM_MAG_03</strain>
    </source>
</reference>
<name>A0A6S6SZ93_9BACT</name>
<dbReference type="GO" id="GO:0003964">
    <property type="term" value="F:RNA-directed DNA polymerase activity"/>
    <property type="evidence" value="ECO:0007669"/>
    <property type="project" value="UniProtKB-KW"/>
</dbReference>
<evidence type="ECO:0000313" key="3">
    <source>
        <dbReference type="EMBL" id="CAA6813830.1"/>
    </source>
</evidence>
<dbReference type="PROSITE" id="PS50878">
    <property type="entry name" value="RT_POL"/>
    <property type="match status" value="1"/>
</dbReference>
<keyword evidence="3" id="KW-0808">Transferase</keyword>
<dbReference type="PANTHER" id="PTHR34047">
    <property type="entry name" value="NUCLEAR INTRON MATURASE 1, MITOCHONDRIAL-RELATED"/>
    <property type="match status" value="1"/>
</dbReference>
<keyword evidence="3" id="KW-0695">RNA-directed DNA polymerase</keyword>
<dbReference type="Pfam" id="PF00078">
    <property type="entry name" value="RVT_1"/>
    <property type="match status" value="1"/>
</dbReference>
<dbReference type="InterPro" id="IPR051083">
    <property type="entry name" value="GrpII_Intron_Splice-Mob/Def"/>
</dbReference>
<dbReference type="EMBL" id="CACVAR010000231">
    <property type="protein sequence ID" value="CAA6813830.1"/>
    <property type="molecule type" value="Genomic_DNA"/>
</dbReference>
<dbReference type="SUPFAM" id="SSF56672">
    <property type="entry name" value="DNA/RNA polymerases"/>
    <property type="match status" value="1"/>
</dbReference>
<evidence type="ECO:0000259" key="2">
    <source>
        <dbReference type="PROSITE" id="PS50878"/>
    </source>
</evidence>
<proteinExistence type="inferred from homology"/>
<organism evidence="3">
    <name type="scientific">uncultured Sulfurovum sp</name>
    <dbReference type="NCBI Taxonomy" id="269237"/>
    <lineage>
        <taxon>Bacteria</taxon>
        <taxon>Pseudomonadati</taxon>
        <taxon>Campylobacterota</taxon>
        <taxon>Epsilonproteobacteria</taxon>
        <taxon>Campylobacterales</taxon>
        <taxon>Sulfurovaceae</taxon>
        <taxon>Sulfurovum</taxon>
        <taxon>environmental samples</taxon>
    </lineage>
</organism>
<feature type="domain" description="Reverse transcriptase" evidence="2">
    <location>
        <begin position="74"/>
        <end position="306"/>
    </location>
</feature>
<dbReference type="PANTHER" id="PTHR34047:SF8">
    <property type="entry name" value="PROTEIN YKFC"/>
    <property type="match status" value="1"/>
</dbReference>
<dbReference type="AlphaFoldDB" id="A0A6S6SZ93"/>
<dbReference type="InterPro" id="IPR043502">
    <property type="entry name" value="DNA/RNA_pol_sf"/>
</dbReference>
<sequence>MEKILLFDIEKEAKEKLEEYQLYHNNLELSYRRNVRRVTNAKPKDVKIPTEWSIDKKFNPFYVLKRKKQIVRSISRKLLAGTYKPNEPFQKEIPKKGGGVRKISVYQIPDAAVSDRFYHNLLSKNKHRFSSLSYAYRNDRNIHFAIQDIANELASTPRIFVAEFDFSDFFGSISHEYLFKQLNKNSFLISELEIKVIKAFLAPFDKGIPLGTSISLFLANLACWNLDRNLEDEGLRFARYADDTIIWSKDYTKISRAFDVMSEFSKETGISLNYKKSDGINLLQKQGLKSEFYNSKEYIEFLGYKISCKKISIKDASIQKIKKQVSYLLYKNLIQPIRVNSFSARNIPKNNVDRDFITAIMQIRRYLYGNMTEVTLKKYINGTYKKLSFKGIMSFYPLVDDEQQMLKLDKWLISTILNVLSKRKALLVVNNSLFDINQFPFNLSKDELIEYCKVKIVFRKKGLMQIPSFTRIHKALRMGLTAEGIEKIMNPNLSIYYDF</sequence>
<dbReference type="InterPro" id="IPR000477">
    <property type="entry name" value="RT_dom"/>
</dbReference>
<gene>
    <name evidence="3" type="ORF">HELGO_WM43063</name>
</gene>
<comment type="similarity">
    <text evidence="1">Belongs to the bacterial reverse transcriptase family.</text>
</comment>
<accession>A0A6S6SZ93</accession>